<evidence type="ECO:0000313" key="3">
    <source>
        <dbReference type="Proteomes" id="UP001272137"/>
    </source>
</evidence>
<evidence type="ECO:0000256" key="1">
    <source>
        <dbReference type="SAM" id="MobiDB-lite"/>
    </source>
</evidence>
<accession>A0AAW9CPR4</accession>
<feature type="compositionally biased region" description="Low complexity" evidence="1">
    <location>
        <begin position="86"/>
        <end position="97"/>
    </location>
</feature>
<feature type="compositionally biased region" description="Basic and acidic residues" evidence="1">
    <location>
        <begin position="31"/>
        <end position="40"/>
    </location>
</feature>
<protein>
    <submittedName>
        <fullName evidence="2">Uncharacterized protein</fullName>
    </submittedName>
</protein>
<gene>
    <name evidence="2" type="ORF">C7S16_5522</name>
</gene>
<dbReference type="EMBL" id="QXCT01000001">
    <property type="protein sequence ID" value="MDW9252599.1"/>
    <property type="molecule type" value="Genomic_DNA"/>
</dbReference>
<feature type="compositionally biased region" description="Basic and acidic residues" evidence="1">
    <location>
        <begin position="66"/>
        <end position="79"/>
    </location>
</feature>
<reference evidence="2" key="1">
    <citation type="submission" date="2018-08" db="EMBL/GenBank/DDBJ databases">
        <title>Identification of Burkholderia cepacia strains that express a Burkholderia pseudomallei-like capsular polysaccharide.</title>
        <authorList>
            <person name="Burtnick M.N."/>
            <person name="Vongsouvath M."/>
            <person name="Newton P."/>
            <person name="Wuthiekanun V."/>
            <person name="Limmathurotsakul D."/>
            <person name="Brett P.J."/>
            <person name="Chantratita N."/>
            <person name="Dance D.A."/>
        </authorList>
    </citation>
    <scope>NUCLEOTIDE SEQUENCE</scope>
    <source>
        <strain evidence="2">SBXCC001</strain>
    </source>
</reference>
<dbReference type="AlphaFoldDB" id="A0AAW9CPR4"/>
<sequence>MPDARAVALLGQARGITAGLSATVHSLRARRAAERRTDREKRRRYRAGAATAIALCPLSASGSARGKVEGRRQSTERPRRTPIRPGPSGSGPLRPRR</sequence>
<name>A0AAW9CPR4_BURTH</name>
<feature type="region of interest" description="Disordered" evidence="1">
    <location>
        <begin position="29"/>
        <end position="48"/>
    </location>
</feature>
<evidence type="ECO:0000313" key="2">
    <source>
        <dbReference type="EMBL" id="MDW9252599.1"/>
    </source>
</evidence>
<organism evidence="2 3">
    <name type="scientific">Burkholderia thailandensis</name>
    <dbReference type="NCBI Taxonomy" id="57975"/>
    <lineage>
        <taxon>Bacteria</taxon>
        <taxon>Pseudomonadati</taxon>
        <taxon>Pseudomonadota</taxon>
        <taxon>Betaproteobacteria</taxon>
        <taxon>Burkholderiales</taxon>
        <taxon>Burkholderiaceae</taxon>
        <taxon>Burkholderia</taxon>
        <taxon>pseudomallei group</taxon>
    </lineage>
</organism>
<proteinExistence type="predicted"/>
<comment type="caution">
    <text evidence="2">The sequence shown here is derived from an EMBL/GenBank/DDBJ whole genome shotgun (WGS) entry which is preliminary data.</text>
</comment>
<feature type="region of interest" description="Disordered" evidence="1">
    <location>
        <begin position="58"/>
        <end position="97"/>
    </location>
</feature>
<dbReference type="Proteomes" id="UP001272137">
    <property type="component" value="Unassembled WGS sequence"/>
</dbReference>